<evidence type="ECO:0000313" key="1">
    <source>
        <dbReference type="EMBL" id="MBP2057436.1"/>
    </source>
</evidence>
<reference evidence="1 2" key="1">
    <citation type="submission" date="2021-03" db="EMBL/GenBank/DDBJ databases">
        <title>Genomic Encyclopedia of Type Strains, Phase IV (KMG-IV): sequencing the most valuable type-strain genomes for metagenomic binning, comparative biology and taxonomic classification.</title>
        <authorList>
            <person name="Goeker M."/>
        </authorList>
    </citation>
    <scope>NUCLEOTIDE SEQUENCE [LARGE SCALE GENOMIC DNA]</scope>
    <source>
        <strain evidence="1 2">DSM 101872</strain>
    </source>
</reference>
<dbReference type="Proteomes" id="UP001519292">
    <property type="component" value="Unassembled WGS sequence"/>
</dbReference>
<dbReference type="RefSeq" id="WP_209686177.1">
    <property type="nucleotide sequence ID" value="NZ_JAGGLU010000002.1"/>
</dbReference>
<organism evidence="1 2">
    <name type="scientific">Lactobacillus colini</name>
    <dbReference type="NCBI Taxonomy" id="1819254"/>
    <lineage>
        <taxon>Bacteria</taxon>
        <taxon>Bacillati</taxon>
        <taxon>Bacillota</taxon>
        <taxon>Bacilli</taxon>
        <taxon>Lactobacillales</taxon>
        <taxon>Lactobacillaceae</taxon>
        <taxon>Lactobacillus</taxon>
    </lineage>
</organism>
<dbReference type="EMBL" id="JAGGLU010000002">
    <property type="protein sequence ID" value="MBP2057436.1"/>
    <property type="molecule type" value="Genomic_DNA"/>
</dbReference>
<evidence type="ECO:0000313" key="2">
    <source>
        <dbReference type="Proteomes" id="UP001519292"/>
    </source>
</evidence>
<keyword evidence="2" id="KW-1185">Reference proteome</keyword>
<gene>
    <name evidence="1" type="ORF">J2Z60_000600</name>
</gene>
<protein>
    <submittedName>
        <fullName evidence="1">Uncharacterized protein</fullName>
    </submittedName>
</protein>
<proteinExistence type="predicted"/>
<accession>A0ABS4MDL9</accession>
<name>A0ABS4MDL9_9LACO</name>
<sequence length="53" mass="6338">MEKKTLDEYCLYLEKALLNLHASKAMIFNVEMELKRVIKIYSIEELKAELDKF</sequence>
<comment type="caution">
    <text evidence="1">The sequence shown here is derived from an EMBL/GenBank/DDBJ whole genome shotgun (WGS) entry which is preliminary data.</text>
</comment>